<proteinExistence type="predicted"/>
<evidence type="ECO:0000313" key="1">
    <source>
        <dbReference type="EMBL" id="KAG6468168.1"/>
    </source>
</evidence>
<gene>
    <name evidence="1" type="ORF">ZIOFF_072739</name>
</gene>
<evidence type="ECO:0000313" key="2">
    <source>
        <dbReference type="Proteomes" id="UP000734854"/>
    </source>
</evidence>
<protein>
    <submittedName>
        <fullName evidence="1">Uncharacterized protein</fullName>
    </submittedName>
</protein>
<keyword evidence="2" id="KW-1185">Reference proteome</keyword>
<accession>A0A8J5BVB3</accession>
<dbReference type="EMBL" id="JACMSC010000022">
    <property type="protein sequence ID" value="KAG6468168.1"/>
    <property type="molecule type" value="Genomic_DNA"/>
</dbReference>
<reference evidence="1 2" key="1">
    <citation type="submission" date="2020-08" db="EMBL/GenBank/DDBJ databases">
        <title>Plant Genome Project.</title>
        <authorList>
            <person name="Zhang R.-G."/>
        </authorList>
    </citation>
    <scope>NUCLEOTIDE SEQUENCE [LARGE SCALE GENOMIC DNA]</scope>
    <source>
        <tissue evidence="1">Rhizome</tissue>
    </source>
</reference>
<dbReference type="Proteomes" id="UP000734854">
    <property type="component" value="Unassembled WGS sequence"/>
</dbReference>
<name>A0A8J5BVB3_ZINOF</name>
<organism evidence="1 2">
    <name type="scientific">Zingiber officinale</name>
    <name type="common">Ginger</name>
    <name type="synonym">Amomum zingiber</name>
    <dbReference type="NCBI Taxonomy" id="94328"/>
    <lineage>
        <taxon>Eukaryota</taxon>
        <taxon>Viridiplantae</taxon>
        <taxon>Streptophyta</taxon>
        <taxon>Embryophyta</taxon>
        <taxon>Tracheophyta</taxon>
        <taxon>Spermatophyta</taxon>
        <taxon>Magnoliopsida</taxon>
        <taxon>Liliopsida</taxon>
        <taxon>Zingiberales</taxon>
        <taxon>Zingiberaceae</taxon>
        <taxon>Zingiber</taxon>
    </lineage>
</organism>
<dbReference type="AlphaFoldDB" id="A0A8J5BVB3"/>
<sequence length="106" mass="11950">MWANHSTFSELISARAAVARLRLEEAQEAGLSCGTMDVNYKEIQQAAFRLNAAEHNFCLQQVEREDDNLTESFEKFGEVIQTAQDDQLVQFPTAEEIKEALFVIGP</sequence>
<comment type="caution">
    <text evidence="1">The sequence shown here is derived from an EMBL/GenBank/DDBJ whole genome shotgun (WGS) entry which is preliminary data.</text>
</comment>